<accession>A0A397G4G8</accession>
<sequence>MLVAIRQVPRTWTVYSRIYSKQQFNTAKRFSSNGSPANLTPIDTKKTATSESTPSEPTPSQETPEEAKSESKTNSDKKSGFRSLGKPLISITLLGGIAYGGAVYYSINNDDFQSWFTDNVYGAGTVVEYVDDLYRQGTFNKIGRSVIRWRDYAYEKISGVFEKPSTPDKSSSSDITIVPSQPKETSKEIPKETLKETPKELQEPQEEPRKPQEILADNVKKIQEEKFVTSSDPIILKLADILNELESILLSYGIKSSGDNILKQAKEELTELNNRIDLLKIEHESVLQKSLSKQMEDFNKILIEYEKYVDEHIKGKENSTKQQFELDKQNLYKQHQEQMRDELKRQAIKFNEELKNELVRQAVEMQRRWVRDVKFTVEKERAGRLARLDNINYRLKVLERLSVNNVEHLDNSLKVHQLWCALRALQNAVEKPHRTPFVDQIVALKHLSSTDEVVATVLSTIDDSVAINGIYSISDLAMRFRNLREEVRRASLVPENGGVLSHLLSIMLSKFMFRKHGLVDGNDVEATLARVQYFLNECDLDNAARELNQLKGWPKKLAEDWIKSAKEHLEVKQAIEVIEIQATLSSLSVI</sequence>
<keyword evidence="11" id="KW-0175">Coiled coil</keyword>
<dbReference type="OrthoDB" id="10261039at2759"/>
<dbReference type="GO" id="GO:0061617">
    <property type="term" value="C:MICOS complex"/>
    <property type="evidence" value="ECO:0007669"/>
    <property type="project" value="TreeGrafter"/>
</dbReference>
<dbReference type="Pfam" id="PF09731">
    <property type="entry name" value="Mitofilin"/>
    <property type="match status" value="2"/>
</dbReference>
<dbReference type="EMBL" id="PQFF01000565">
    <property type="protein sequence ID" value="RHZ44764.1"/>
    <property type="molecule type" value="Genomic_DNA"/>
</dbReference>
<evidence type="ECO:0000256" key="9">
    <source>
        <dbReference type="ARBA" id="ARBA00025571"/>
    </source>
</evidence>
<keyword evidence="14" id="KW-1185">Reference proteome</keyword>
<dbReference type="Proteomes" id="UP000266861">
    <property type="component" value="Unassembled WGS sequence"/>
</dbReference>
<keyword evidence="6" id="KW-1133">Transmembrane helix</keyword>
<keyword evidence="4 10" id="KW-0812">Transmembrane</keyword>
<feature type="region of interest" description="Disordered" evidence="12">
    <location>
        <begin position="28"/>
        <end position="81"/>
    </location>
</feature>
<evidence type="ECO:0000256" key="1">
    <source>
        <dbReference type="ARBA" id="ARBA00004434"/>
    </source>
</evidence>
<keyword evidence="7 10" id="KW-0496">Mitochondrion</keyword>
<comment type="subunit">
    <text evidence="10">Component of the mitochondrial contact site and cristae organizing system (MICOS) complex.</text>
</comment>
<proteinExistence type="inferred from homology"/>
<comment type="subcellular location">
    <subcellularLocation>
        <location evidence="1 10">Mitochondrion inner membrane</location>
        <topology evidence="1 10">Single-pass membrane protein</topology>
    </subcellularLocation>
</comment>
<evidence type="ECO:0000256" key="2">
    <source>
        <dbReference type="ARBA" id="ARBA00010877"/>
    </source>
</evidence>
<dbReference type="AlphaFoldDB" id="A0A397G4G8"/>
<keyword evidence="8" id="KW-0472">Membrane</keyword>
<evidence type="ECO:0000256" key="7">
    <source>
        <dbReference type="ARBA" id="ARBA00023128"/>
    </source>
</evidence>
<comment type="caution">
    <text evidence="13">The sequence shown here is derived from an EMBL/GenBank/DDBJ whole genome shotgun (WGS) entry which is preliminary data.</text>
</comment>
<feature type="coiled-coil region" evidence="11">
    <location>
        <begin position="255"/>
        <end position="289"/>
    </location>
</feature>
<evidence type="ECO:0000256" key="6">
    <source>
        <dbReference type="ARBA" id="ARBA00022989"/>
    </source>
</evidence>
<feature type="compositionally biased region" description="Polar residues" evidence="12">
    <location>
        <begin position="28"/>
        <end position="38"/>
    </location>
</feature>
<evidence type="ECO:0000313" key="14">
    <source>
        <dbReference type="Proteomes" id="UP000266861"/>
    </source>
</evidence>
<evidence type="ECO:0000256" key="8">
    <source>
        <dbReference type="ARBA" id="ARBA00023136"/>
    </source>
</evidence>
<feature type="compositionally biased region" description="Basic and acidic residues" evidence="12">
    <location>
        <begin position="184"/>
        <end position="212"/>
    </location>
</feature>
<dbReference type="InterPro" id="IPR019133">
    <property type="entry name" value="MIC60"/>
</dbReference>
<comment type="similarity">
    <text evidence="2 10">Belongs to the MICOS complex subunit Mic60 family.</text>
</comment>
<feature type="compositionally biased region" description="Low complexity" evidence="12">
    <location>
        <begin position="49"/>
        <end position="62"/>
    </location>
</feature>
<name>A0A397G4G8_9GLOM</name>
<reference evidence="13 14" key="1">
    <citation type="submission" date="2018-08" db="EMBL/GenBank/DDBJ databases">
        <title>Genome and evolution of the arbuscular mycorrhizal fungus Diversispora epigaea (formerly Glomus versiforme) and its bacterial endosymbionts.</title>
        <authorList>
            <person name="Sun X."/>
            <person name="Fei Z."/>
            <person name="Harrison M."/>
        </authorList>
    </citation>
    <scope>NUCLEOTIDE SEQUENCE [LARGE SCALE GENOMIC DNA]</scope>
    <source>
        <strain evidence="13 14">IT104</strain>
    </source>
</reference>
<dbReference type="PANTHER" id="PTHR15415:SF7">
    <property type="entry name" value="MICOS COMPLEX SUBUNIT MIC60"/>
    <property type="match status" value="1"/>
</dbReference>
<dbReference type="GO" id="GO:0042407">
    <property type="term" value="P:cristae formation"/>
    <property type="evidence" value="ECO:0007669"/>
    <property type="project" value="TreeGrafter"/>
</dbReference>
<protein>
    <recommendedName>
        <fullName evidence="3 10">MICOS complex subunit MIC60</fullName>
    </recommendedName>
    <alternativeName>
        <fullName evidence="10">Mitofilin</fullName>
    </alternativeName>
</protein>
<evidence type="ECO:0000256" key="10">
    <source>
        <dbReference type="RuleBase" id="RU363000"/>
    </source>
</evidence>
<comment type="function">
    <text evidence="9">Component of the MICOS complex, a large protein complex of the mitochondrial inner membrane that plays crucial roles in the maintenance of crista junctions, inner membrane architecture, and formation of contact sites to the outer membrane. Plays a role in keeping cristae membranes connected to the inner boundary membrane. Also promotes protein import via the mitochondrial intermembrane space assembly (MIA) pathway.</text>
</comment>
<dbReference type="PANTHER" id="PTHR15415">
    <property type="entry name" value="MITOFILIN"/>
    <property type="match status" value="1"/>
</dbReference>
<keyword evidence="5 10" id="KW-0999">Mitochondrion inner membrane</keyword>
<evidence type="ECO:0000313" key="13">
    <source>
        <dbReference type="EMBL" id="RHZ44764.1"/>
    </source>
</evidence>
<feature type="region of interest" description="Disordered" evidence="12">
    <location>
        <begin position="163"/>
        <end position="212"/>
    </location>
</feature>
<dbReference type="STRING" id="1348612.A0A397G4G8"/>
<feature type="compositionally biased region" description="Low complexity" evidence="12">
    <location>
        <begin position="163"/>
        <end position="177"/>
    </location>
</feature>
<evidence type="ECO:0000256" key="3">
    <source>
        <dbReference type="ARBA" id="ARBA00018116"/>
    </source>
</evidence>
<feature type="coiled-coil region" evidence="11">
    <location>
        <begin position="333"/>
        <end position="360"/>
    </location>
</feature>
<organism evidence="13 14">
    <name type="scientific">Diversispora epigaea</name>
    <dbReference type="NCBI Taxonomy" id="1348612"/>
    <lineage>
        <taxon>Eukaryota</taxon>
        <taxon>Fungi</taxon>
        <taxon>Fungi incertae sedis</taxon>
        <taxon>Mucoromycota</taxon>
        <taxon>Glomeromycotina</taxon>
        <taxon>Glomeromycetes</taxon>
        <taxon>Diversisporales</taxon>
        <taxon>Diversisporaceae</taxon>
        <taxon>Diversispora</taxon>
    </lineage>
</organism>
<gene>
    <name evidence="13" type="ORF">Glove_709g15</name>
</gene>
<evidence type="ECO:0000256" key="5">
    <source>
        <dbReference type="ARBA" id="ARBA00022792"/>
    </source>
</evidence>
<evidence type="ECO:0000256" key="4">
    <source>
        <dbReference type="ARBA" id="ARBA00022692"/>
    </source>
</evidence>
<evidence type="ECO:0000256" key="11">
    <source>
        <dbReference type="SAM" id="Coils"/>
    </source>
</evidence>
<evidence type="ECO:0000256" key="12">
    <source>
        <dbReference type="SAM" id="MobiDB-lite"/>
    </source>
</evidence>
<feature type="compositionally biased region" description="Basic and acidic residues" evidence="12">
    <location>
        <begin position="65"/>
        <end position="79"/>
    </location>
</feature>